<dbReference type="AlphaFoldDB" id="A0A934QMY7"/>
<keyword evidence="2" id="KW-1185">Reference proteome</keyword>
<protein>
    <submittedName>
        <fullName evidence="1">Metal-dependent hydrolase</fullName>
    </submittedName>
</protein>
<keyword evidence="1" id="KW-0378">Hydrolase</keyword>
<name>A0A934QMY7_9PSEU</name>
<dbReference type="EMBL" id="JAENJH010000001">
    <property type="protein sequence ID" value="MBK1783410.1"/>
    <property type="molecule type" value="Genomic_DNA"/>
</dbReference>
<comment type="caution">
    <text evidence="1">The sequence shown here is derived from an EMBL/GenBank/DDBJ whole genome shotgun (WGS) entry which is preliminary data.</text>
</comment>
<dbReference type="RefSeq" id="WP_200315810.1">
    <property type="nucleotide sequence ID" value="NZ_JAENJH010000001.1"/>
</dbReference>
<dbReference type="PANTHER" id="PTHR39456">
    <property type="entry name" value="METAL-DEPENDENT HYDROLASE"/>
    <property type="match status" value="1"/>
</dbReference>
<dbReference type="GO" id="GO:0016787">
    <property type="term" value="F:hydrolase activity"/>
    <property type="evidence" value="ECO:0007669"/>
    <property type="project" value="UniProtKB-KW"/>
</dbReference>
<dbReference type="Proteomes" id="UP000635245">
    <property type="component" value="Unassembled WGS sequence"/>
</dbReference>
<gene>
    <name evidence="1" type="ORF">JHE00_03655</name>
</gene>
<sequence length="305" mass="34102">MFRLPRFGREPVVDPRGARRYTDQAHAIEPRDVQFAWDGVPMHYIPGEPMATHVINVMHLVLPEGERAMSKALAEALPLITDPRLHEEVVGFIGQEATHASSHEGAREHLATLGLAVEPVARAMDWLVDTVLGEHGLGGRARHAWLCERLGLFAAMEHYTAVVGDWLLHADQLERQGMHPTMLDLIRWHGAEEVEHRNVAFDAFMHVDGSYARRVRTSLLASLTLATLFLSTARHLYRTDPTPGPRPWWLRELAGATRRGMIPSAGIFLTEIPKYLRPGFHPSQLGPMDTALRYLARSPAANRAG</sequence>
<evidence type="ECO:0000313" key="1">
    <source>
        <dbReference type="EMBL" id="MBK1783410.1"/>
    </source>
</evidence>
<evidence type="ECO:0000313" key="2">
    <source>
        <dbReference type="Proteomes" id="UP000635245"/>
    </source>
</evidence>
<dbReference type="PANTHER" id="PTHR39456:SF1">
    <property type="entry name" value="METAL-DEPENDENT HYDROLASE"/>
    <property type="match status" value="1"/>
</dbReference>
<dbReference type="InterPro" id="IPR016516">
    <property type="entry name" value="UCP07580"/>
</dbReference>
<organism evidence="1 2">
    <name type="scientific">Prauserella cavernicola</name>
    <dbReference type="NCBI Taxonomy" id="2800127"/>
    <lineage>
        <taxon>Bacteria</taxon>
        <taxon>Bacillati</taxon>
        <taxon>Actinomycetota</taxon>
        <taxon>Actinomycetes</taxon>
        <taxon>Pseudonocardiales</taxon>
        <taxon>Pseudonocardiaceae</taxon>
        <taxon>Prauserella</taxon>
    </lineage>
</organism>
<accession>A0A934QMY7</accession>
<proteinExistence type="predicted"/>
<reference evidence="1" key="1">
    <citation type="submission" date="2020-12" db="EMBL/GenBank/DDBJ databases">
        <title>Prauserella sp. ASG 168, a novel actinomycete isolated from cave rock.</title>
        <authorList>
            <person name="Suriyachadkun C."/>
        </authorList>
    </citation>
    <scope>NUCLEOTIDE SEQUENCE</scope>
    <source>
        <strain evidence="1">ASG 168</strain>
    </source>
</reference>
<dbReference type="PIRSF" id="PIRSF007580">
    <property type="entry name" value="UCP07580"/>
    <property type="match status" value="1"/>
</dbReference>
<dbReference type="Pfam" id="PF10118">
    <property type="entry name" value="Metal_hydrol"/>
    <property type="match status" value="1"/>
</dbReference>